<comment type="caution">
    <text evidence="2">The sequence shown here is derived from an EMBL/GenBank/DDBJ whole genome shotgun (WGS) entry which is preliminary data.</text>
</comment>
<dbReference type="EMBL" id="CAJJDM010000063">
    <property type="protein sequence ID" value="CAD8079798.1"/>
    <property type="molecule type" value="Genomic_DNA"/>
</dbReference>
<proteinExistence type="predicted"/>
<dbReference type="Proteomes" id="UP000688137">
    <property type="component" value="Unassembled WGS sequence"/>
</dbReference>
<evidence type="ECO:0000256" key="1">
    <source>
        <dbReference type="SAM" id="MobiDB-lite"/>
    </source>
</evidence>
<protein>
    <submittedName>
        <fullName evidence="2">Uncharacterized protein</fullName>
    </submittedName>
</protein>
<dbReference type="AlphaFoldDB" id="A0A8S1MI40"/>
<dbReference type="OMA" id="MHRKLNT"/>
<reference evidence="2" key="1">
    <citation type="submission" date="2021-01" db="EMBL/GenBank/DDBJ databases">
        <authorList>
            <consortium name="Genoscope - CEA"/>
            <person name="William W."/>
        </authorList>
    </citation>
    <scope>NUCLEOTIDE SEQUENCE</scope>
</reference>
<keyword evidence="3" id="KW-1185">Reference proteome</keyword>
<feature type="compositionally biased region" description="Polar residues" evidence="1">
    <location>
        <begin position="168"/>
        <end position="177"/>
    </location>
</feature>
<feature type="region of interest" description="Disordered" evidence="1">
    <location>
        <begin position="154"/>
        <end position="177"/>
    </location>
</feature>
<feature type="compositionally biased region" description="Basic residues" evidence="1">
    <location>
        <begin position="154"/>
        <end position="166"/>
    </location>
</feature>
<gene>
    <name evidence="2" type="ORF">PPRIM_AZ9-3.1.T0620206</name>
</gene>
<name>A0A8S1MI40_PARPR</name>
<evidence type="ECO:0000313" key="2">
    <source>
        <dbReference type="EMBL" id="CAD8079798.1"/>
    </source>
</evidence>
<accession>A0A8S1MI40</accession>
<organism evidence="2 3">
    <name type="scientific">Paramecium primaurelia</name>
    <dbReference type="NCBI Taxonomy" id="5886"/>
    <lineage>
        <taxon>Eukaryota</taxon>
        <taxon>Sar</taxon>
        <taxon>Alveolata</taxon>
        <taxon>Ciliophora</taxon>
        <taxon>Intramacronucleata</taxon>
        <taxon>Oligohymenophorea</taxon>
        <taxon>Peniculida</taxon>
        <taxon>Parameciidae</taxon>
        <taxon>Paramecium</taxon>
    </lineage>
</organism>
<sequence>MHRKLNTIPPLNFVTHESYNERHQINGIQSEATSPNYLLETPVLTNKHQFRKNSNHLLPMVQQSSPYIKLPMIEEKFLTPRQQQINLMPDLTFKDLFKNPIYYEKNGLSPKGSEEILKKLKMRHRRVDFSKMVDIVDETTNSIIKESLNDHKEHRRLSKKTTRRFHLSNPTQLTEFE</sequence>
<evidence type="ECO:0000313" key="3">
    <source>
        <dbReference type="Proteomes" id="UP000688137"/>
    </source>
</evidence>